<gene>
    <name evidence="2" type="ORF">CHR90_11275</name>
</gene>
<dbReference type="InterPro" id="IPR018740">
    <property type="entry name" value="DUF2282_membr"/>
</dbReference>
<feature type="chain" id="PRO_5013350226" description="Signal peptidase" evidence="1">
    <location>
        <begin position="25"/>
        <end position="87"/>
    </location>
</feature>
<dbReference type="Proteomes" id="UP000216361">
    <property type="component" value="Unassembled WGS sequence"/>
</dbReference>
<name>A0A255XPT9_9PROT</name>
<protein>
    <recommendedName>
        <fullName evidence="4">Signal peptidase</fullName>
    </recommendedName>
</protein>
<dbReference type="EMBL" id="NOXS01000032">
    <property type="protein sequence ID" value="OYQ19006.1"/>
    <property type="molecule type" value="Genomic_DNA"/>
</dbReference>
<dbReference type="Pfam" id="PF10048">
    <property type="entry name" value="DUF2282"/>
    <property type="match status" value="1"/>
</dbReference>
<proteinExistence type="predicted"/>
<evidence type="ECO:0008006" key="4">
    <source>
        <dbReference type="Google" id="ProtNLM"/>
    </source>
</evidence>
<accession>A0A255XPT9</accession>
<keyword evidence="1" id="KW-0732">Signal</keyword>
<evidence type="ECO:0000313" key="3">
    <source>
        <dbReference type="Proteomes" id="UP000216361"/>
    </source>
</evidence>
<organism evidence="2 3">
    <name type="scientific">Elstera cyanobacteriorum</name>
    <dbReference type="NCBI Taxonomy" id="2022747"/>
    <lineage>
        <taxon>Bacteria</taxon>
        <taxon>Pseudomonadati</taxon>
        <taxon>Pseudomonadota</taxon>
        <taxon>Alphaproteobacteria</taxon>
        <taxon>Rhodospirillales</taxon>
        <taxon>Rhodospirillaceae</taxon>
        <taxon>Elstera</taxon>
    </lineage>
</organism>
<feature type="signal peptide" evidence="1">
    <location>
        <begin position="1"/>
        <end position="24"/>
    </location>
</feature>
<keyword evidence="3" id="KW-1185">Reference proteome</keyword>
<dbReference type="AlphaFoldDB" id="A0A255XPT9"/>
<reference evidence="2 3" key="1">
    <citation type="submission" date="2017-07" db="EMBL/GenBank/DDBJ databases">
        <title>Elstera cyanobacteriorum sp. nov., a novel bacterium isolated from cyanobacterial aggregates in a eutrophic lake.</title>
        <authorList>
            <person name="Cai H."/>
        </authorList>
    </citation>
    <scope>NUCLEOTIDE SEQUENCE [LARGE SCALE GENOMIC DNA]</scope>
    <source>
        <strain evidence="2 3">TH019</strain>
    </source>
</reference>
<evidence type="ECO:0000256" key="1">
    <source>
        <dbReference type="SAM" id="SignalP"/>
    </source>
</evidence>
<comment type="caution">
    <text evidence="2">The sequence shown here is derived from an EMBL/GenBank/DDBJ whole genome shotgun (WGS) entry which is preliminary data.</text>
</comment>
<evidence type="ECO:0000313" key="2">
    <source>
        <dbReference type="EMBL" id="OYQ19006.1"/>
    </source>
</evidence>
<sequence>MTSKKTLGMASIAGAVAMAAVAFAATPAAAQAKEKCFGIAKAGQNDCATASSSCAGTSKADNQPDAWKYVPAGTCSGMGGSLQPKKA</sequence>